<evidence type="ECO:0000256" key="1">
    <source>
        <dbReference type="SAM" id="MobiDB-lite"/>
    </source>
</evidence>
<feature type="compositionally biased region" description="Low complexity" evidence="1">
    <location>
        <begin position="12"/>
        <end position="28"/>
    </location>
</feature>
<accession>A0A8X6M031</accession>
<gene>
    <name evidence="2" type="primary">AVEN_102316_1</name>
    <name evidence="2" type="ORF">TNCT_482471</name>
</gene>
<dbReference type="OrthoDB" id="6423907at2759"/>
<evidence type="ECO:0000313" key="2">
    <source>
        <dbReference type="EMBL" id="GFR29186.1"/>
    </source>
</evidence>
<dbReference type="AlphaFoldDB" id="A0A8X6M031"/>
<evidence type="ECO:0000313" key="3">
    <source>
        <dbReference type="Proteomes" id="UP000887116"/>
    </source>
</evidence>
<keyword evidence="3" id="KW-1185">Reference proteome</keyword>
<organism evidence="2 3">
    <name type="scientific">Trichonephila clavata</name>
    <name type="common">Joro spider</name>
    <name type="synonym">Nephila clavata</name>
    <dbReference type="NCBI Taxonomy" id="2740835"/>
    <lineage>
        <taxon>Eukaryota</taxon>
        <taxon>Metazoa</taxon>
        <taxon>Ecdysozoa</taxon>
        <taxon>Arthropoda</taxon>
        <taxon>Chelicerata</taxon>
        <taxon>Arachnida</taxon>
        <taxon>Araneae</taxon>
        <taxon>Araneomorphae</taxon>
        <taxon>Entelegynae</taxon>
        <taxon>Araneoidea</taxon>
        <taxon>Nephilidae</taxon>
        <taxon>Trichonephila</taxon>
    </lineage>
</organism>
<name>A0A8X6M031_TRICU</name>
<feature type="compositionally biased region" description="Basic and acidic residues" evidence="1">
    <location>
        <begin position="1"/>
        <end position="11"/>
    </location>
</feature>
<comment type="caution">
    <text evidence="2">The sequence shown here is derived from an EMBL/GenBank/DDBJ whole genome shotgun (WGS) entry which is preliminary data.</text>
</comment>
<feature type="region of interest" description="Disordered" evidence="1">
    <location>
        <begin position="1"/>
        <end position="28"/>
    </location>
</feature>
<protein>
    <submittedName>
        <fullName evidence="2">Uncharacterized protein</fullName>
    </submittedName>
</protein>
<dbReference type="EMBL" id="BMAO01029072">
    <property type="protein sequence ID" value="GFR29186.1"/>
    <property type="molecule type" value="Genomic_DNA"/>
</dbReference>
<dbReference type="Proteomes" id="UP000887116">
    <property type="component" value="Unassembled WGS sequence"/>
</dbReference>
<feature type="compositionally biased region" description="Polar residues" evidence="1">
    <location>
        <begin position="63"/>
        <end position="72"/>
    </location>
</feature>
<feature type="compositionally biased region" description="Polar residues" evidence="1">
    <location>
        <begin position="45"/>
        <end position="54"/>
    </location>
</feature>
<reference evidence="2" key="1">
    <citation type="submission" date="2020-07" db="EMBL/GenBank/DDBJ databases">
        <title>Multicomponent nature underlies the extraordinary mechanical properties of spider dragline silk.</title>
        <authorList>
            <person name="Kono N."/>
            <person name="Nakamura H."/>
            <person name="Mori M."/>
            <person name="Yoshida Y."/>
            <person name="Ohtoshi R."/>
            <person name="Malay A.D."/>
            <person name="Moran D.A.P."/>
            <person name="Tomita M."/>
            <person name="Numata K."/>
            <person name="Arakawa K."/>
        </authorList>
    </citation>
    <scope>NUCLEOTIDE SEQUENCE</scope>
</reference>
<sequence>MWHFKTRDLQREQQQQQQQQLQQQESPQLLSTSIINATPLTLIEQQPSGLNGKTSGAGSSSAPATVSRTVSQEGPAVVGPLKRGFCRRGGNRLVHPRLSLWGKPMNTRQRHRDPRYRKLRFQVNNFLERPRGKKAILYHMVV</sequence>
<proteinExistence type="predicted"/>
<feature type="region of interest" description="Disordered" evidence="1">
    <location>
        <begin position="45"/>
        <end position="82"/>
    </location>
</feature>